<dbReference type="STRING" id="993689.GCA_002077135_03360"/>
<dbReference type="AlphaFoldDB" id="A0A4S3KJX0"/>
<feature type="domain" description="ABC transmembrane type-2" evidence="7">
    <location>
        <begin position="28"/>
        <end position="252"/>
    </location>
</feature>
<dbReference type="Pfam" id="PF01061">
    <property type="entry name" value="ABC2_membrane"/>
    <property type="match status" value="1"/>
</dbReference>
<feature type="transmembrane region" description="Helical" evidence="6">
    <location>
        <begin position="107"/>
        <end position="130"/>
    </location>
</feature>
<reference evidence="8 9" key="1">
    <citation type="submission" date="2017-02" db="EMBL/GenBank/DDBJ databases">
        <title>Whole genome sequencing of Metallibacterium scheffleri DSM 24874 (T).</title>
        <authorList>
            <person name="Kumar S."/>
            <person name="Patil P."/>
            <person name="Patil P.B."/>
        </authorList>
    </citation>
    <scope>NUCLEOTIDE SEQUENCE [LARGE SCALE GENOMIC DNA]</scope>
    <source>
        <strain evidence="8 9">DSM 24874</strain>
    </source>
</reference>
<dbReference type="EMBL" id="MWQO01000042">
    <property type="protein sequence ID" value="THD09102.1"/>
    <property type="molecule type" value="Genomic_DNA"/>
</dbReference>
<proteinExistence type="inferred from homology"/>
<dbReference type="RefSeq" id="WP_081129785.1">
    <property type="nucleotide sequence ID" value="NZ_LDOS01000002.1"/>
</dbReference>
<dbReference type="PROSITE" id="PS51012">
    <property type="entry name" value="ABC_TM2"/>
    <property type="match status" value="1"/>
</dbReference>
<organism evidence="8 9">
    <name type="scientific">Metallibacterium scheffleri</name>
    <dbReference type="NCBI Taxonomy" id="993689"/>
    <lineage>
        <taxon>Bacteria</taxon>
        <taxon>Pseudomonadati</taxon>
        <taxon>Pseudomonadota</taxon>
        <taxon>Gammaproteobacteria</taxon>
        <taxon>Lysobacterales</taxon>
        <taxon>Rhodanobacteraceae</taxon>
        <taxon>Metallibacterium</taxon>
    </lineage>
</organism>
<evidence type="ECO:0000256" key="6">
    <source>
        <dbReference type="RuleBase" id="RU361157"/>
    </source>
</evidence>
<dbReference type="GO" id="GO:0140359">
    <property type="term" value="F:ABC-type transporter activity"/>
    <property type="evidence" value="ECO:0007669"/>
    <property type="project" value="InterPro"/>
</dbReference>
<dbReference type="InterPro" id="IPR047817">
    <property type="entry name" value="ABC2_TM_bact-type"/>
</dbReference>
<dbReference type="InterPro" id="IPR000412">
    <property type="entry name" value="ABC_2_transport"/>
</dbReference>
<dbReference type="OrthoDB" id="9786643at2"/>
<feature type="transmembrane region" description="Helical" evidence="6">
    <location>
        <begin position="60"/>
        <end position="86"/>
    </location>
</feature>
<dbReference type="Proteomes" id="UP000307749">
    <property type="component" value="Unassembled WGS sequence"/>
</dbReference>
<keyword evidence="6" id="KW-0813">Transport</keyword>
<feature type="transmembrane region" description="Helical" evidence="6">
    <location>
        <begin position="227"/>
        <end position="246"/>
    </location>
</feature>
<feature type="transmembrane region" description="Helical" evidence="6">
    <location>
        <begin position="33"/>
        <end position="54"/>
    </location>
</feature>
<evidence type="ECO:0000259" key="7">
    <source>
        <dbReference type="PROSITE" id="PS51012"/>
    </source>
</evidence>
<accession>A0A4S3KJX0</accession>
<sequence>MNAVEAMPLPRLARIYAMDAWYEFLRVLRMPGAALPMLVFPAMFYLLFGVVFAGKNAQQAVYVLGSMAAFGVMSPGLFGFGIGVAVDRERGLLMLKRALPVPPGAYLAAKMVMALLFALLIFVILAALAVTVGAVRLAPLQWLGLLGAMLLGALPFCAIGLLIGSRASAQAAPALANLIYLPMSFLSGLWVPMNAMPHLLQQIAPLWPAWYLGELSLRAVGMARAPAWPPIAALLLFTAVFFALAVRRLRRSG</sequence>
<dbReference type="PANTHER" id="PTHR43229:SF3">
    <property type="entry name" value="ABC-TYPE MULTIDRUG TRANSPORT SYSTEM, PERMEASE COMPONENT"/>
    <property type="match status" value="1"/>
</dbReference>
<comment type="similarity">
    <text evidence="2 6">Belongs to the ABC-2 integral membrane protein family.</text>
</comment>
<evidence type="ECO:0000313" key="9">
    <source>
        <dbReference type="Proteomes" id="UP000307749"/>
    </source>
</evidence>
<keyword evidence="4 6" id="KW-1133">Transmembrane helix</keyword>
<name>A0A4S3KJX0_9GAMM</name>
<keyword evidence="3 6" id="KW-0812">Transmembrane</keyword>
<evidence type="ECO:0000256" key="5">
    <source>
        <dbReference type="ARBA" id="ARBA00023136"/>
    </source>
</evidence>
<feature type="transmembrane region" description="Helical" evidence="6">
    <location>
        <begin position="142"/>
        <end position="163"/>
    </location>
</feature>
<feature type="transmembrane region" description="Helical" evidence="6">
    <location>
        <begin position="175"/>
        <end position="193"/>
    </location>
</feature>
<dbReference type="PRINTS" id="PR00164">
    <property type="entry name" value="ABC2TRNSPORT"/>
</dbReference>
<evidence type="ECO:0000256" key="4">
    <source>
        <dbReference type="ARBA" id="ARBA00022989"/>
    </source>
</evidence>
<keyword evidence="9" id="KW-1185">Reference proteome</keyword>
<evidence type="ECO:0000256" key="2">
    <source>
        <dbReference type="ARBA" id="ARBA00007783"/>
    </source>
</evidence>
<comment type="subcellular location">
    <subcellularLocation>
        <location evidence="6">Cell inner membrane</location>
        <topology evidence="6">Multi-pass membrane protein</topology>
    </subcellularLocation>
    <subcellularLocation>
        <location evidence="1">Membrane</location>
        <topology evidence="1">Multi-pass membrane protein</topology>
    </subcellularLocation>
</comment>
<keyword evidence="6" id="KW-1003">Cell membrane</keyword>
<comment type="caution">
    <text evidence="8">The sequence shown here is derived from an EMBL/GenBank/DDBJ whole genome shotgun (WGS) entry which is preliminary data.</text>
</comment>
<gene>
    <name evidence="8" type="ORF">B1806_12015</name>
</gene>
<evidence type="ECO:0000256" key="3">
    <source>
        <dbReference type="ARBA" id="ARBA00022692"/>
    </source>
</evidence>
<dbReference type="PIRSF" id="PIRSF006648">
    <property type="entry name" value="DrrB"/>
    <property type="match status" value="1"/>
</dbReference>
<dbReference type="GO" id="GO:0043190">
    <property type="term" value="C:ATP-binding cassette (ABC) transporter complex"/>
    <property type="evidence" value="ECO:0007669"/>
    <property type="project" value="InterPro"/>
</dbReference>
<protein>
    <recommendedName>
        <fullName evidence="6">Transport permease protein</fullName>
    </recommendedName>
</protein>
<keyword evidence="5 6" id="KW-0472">Membrane</keyword>
<dbReference type="InterPro" id="IPR051784">
    <property type="entry name" value="Nod_factor_ABC_transporter"/>
</dbReference>
<evidence type="ECO:0000313" key="8">
    <source>
        <dbReference type="EMBL" id="THD09102.1"/>
    </source>
</evidence>
<dbReference type="PANTHER" id="PTHR43229">
    <property type="entry name" value="NODULATION PROTEIN J"/>
    <property type="match status" value="1"/>
</dbReference>
<evidence type="ECO:0000256" key="1">
    <source>
        <dbReference type="ARBA" id="ARBA00004141"/>
    </source>
</evidence>
<dbReference type="InterPro" id="IPR013525">
    <property type="entry name" value="ABC2_TM"/>
</dbReference>